<dbReference type="Proteomes" id="UP001428341">
    <property type="component" value="Unassembled WGS sequence"/>
</dbReference>
<accession>A0AAP0LNX3</accession>
<evidence type="ECO:0000313" key="1">
    <source>
        <dbReference type="EMBL" id="KAK9181471.1"/>
    </source>
</evidence>
<proteinExistence type="predicted"/>
<reference evidence="1 2" key="1">
    <citation type="submission" date="2024-05" db="EMBL/GenBank/DDBJ databases">
        <title>Haplotype-resolved chromosome-level genome assembly of Huyou (Citrus changshanensis).</title>
        <authorList>
            <person name="Miao C."/>
            <person name="Chen W."/>
            <person name="Wu Y."/>
            <person name="Wang L."/>
            <person name="Zhao S."/>
            <person name="Grierson D."/>
            <person name="Xu C."/>
            <person name="Chen K."/>
        </authorList>
    </citation>
    <scope>NUCLEOTIDE SEQUENCE [LARGE SCALE GENOMIC DNA]</scope>
    <source>
        <strain evidence="1">01-14</strain>
        <tissue evidence="1">Leaf</tissue>
    </source>
</reference>
<comment type="caution">
    <text evidence="1">The sequence shown here is derived from an EMBL/GenBank/DDBJ whole genome shotgun (WGS) entry which is preliminary data.</text>
</comment>
<keyword evidence="2" id="KW-1185">Reference proteome</keyword>
<gene>
    <name evidence="1" type="ORF">WN944_024608</name>
</gene>
<dbReference type="AlphaFoldDB" id="A0AAP0LNX3"/>
<organism evidence="1 2">
    <name type="scientific">Citrus x changshan-huyou</name>
    <dbReference type="NCBI Taxonomy" id="2935761"/>
    <lineage>
        <taxon>Eukaryota</taxon>
        <taxon>Viridiplantae</taxon>
        <taxon>Streptophyta</taxon>
        <taxon>Embryophyta</taxon>
        <taxon>Tracheophyta</taxon>
        <taxon>Spermatophyta</taxon>
        <taxon>Magnoliopsida</taxon>
        <taxon>eudicotyledons</taxon>
        <taxon>Gunneridae</taxon>
        <taxon>Pentapetalae</taxon>
        <taxon>rosids</taxon>
        <taxon>malvids</taxon>
        <taxon>Sapindales</taxon>
        <taxon>Rutaceae</taxon>
        <taxon>Aurantioideae</taxon>
        <taxon>Citrus</taxon>
    </lineage>
</organism>
<evidence type="ECO:0000313" key="2">
    <source>
        <dbReference type="Proteomes" id="UP001428341"/>
    </source>
</evidence>
<name>A0AAP0LNX3_9ROSI</name>
<protein>
    <submittedName>
        <fullName evidence="1">Uncharacterized protein</fullName>
    </submittedName>
</protein>
<sequence>MQVLVPDVSSTNAVKFDGERNNSVNHYLSDSLILIKKLDSQVKNIKELSGKIELLTCYVQSQNKFLNDIISVVKSLVLEKSPYDWEAFVKGEKKCMLKLGNTQTLQETEEKFQPVDINCKVIGIEKQMIKFKCKNVEDKHHMFGQVKDNVSKNVPLLNLSMYNSGKSDEISGIGNNNYSSPTSPYRGSPYVSSSRPMGPIRAIFLNNQYSISVHQFERCFASVNFDFVNIDDVVIAMRAQNLIYIRISNKFYAEEKYILGGFPLGVMENMDEFMSTVGIDNNMHGKIVEVVVKSMRSELEILKNQIKAEMKEEMKMRHIIAMEEISKPRKVKLEYIEGDDDGPKPIRGQ</sequence>
<dbReference type="EMBL" id="JBCGBO010000024">
    <property type="protein sequence ID" value="KAK9181471.1"/>
    <property type="molecule type" value="Genomic_DNA"/>
</dbReference>